<proteinExistence type="predicted"/>
<dbReference type="EMBL" id="LLXL01003957">
    <property type="protein sequence ID" value="PKK57941.1"/>
    <property type="molecule type" value="Genomic_DNA"/>
</dbReference>
<dbReference type="Proteomes" id="UP000233469">
    <property type="component" value="Unassembled WGS sequence"/>
</dbReference>
<keyword evidence="1" id="KW-0175">Coiled coil</keyword>
<gene>
    <name evidence="2" type="ORF">RhiirC2_797133</name>
</gene>
<feature type="coiled-coil region" evidence="1">
    <location>
        <begin position="84"/>
        <end position="147"/>
    </location>
</feature>
<protein>
    <submittedName>
        <fullName evidence="2">Uncharacterized protein</fullName>
    </submittedName>
</protein>
<organism evidence="2 3">
    <name type="scientific">Rhizophagus irregularis</name>
    <dbReference type="NCBI Taxonomy" id="588596"/>
    <lineage>
        <taxon>Eukaryota</taxon>
        <taxon>Fungi</taxon>
        <taxon>Fungi incertae sedis</taxon>
        <taxon>Mucoromycota</taxon>
        <taxon>Glomeromycotina</taxon>
        <taxon>Glomeromycetes</taxon>
        <taxon>Glomerales</taxon>
        <taxon>Glomeraceae</taxon>
        <taxon>Rhizophagus</taxon>
    </lineage>
</organism>
<sequence>MGDGISGGISSLDFDFFPPAFFVFPPSSKTESIDLLGFILAPQGGSYKKPGHRLDSAYEQELEKKLRSVTEFNSEINDFSEKLVDKYNEREKKFENKASQLIASTTKVRFQLISERKSHSESQRELEAKYSAEIQSLKSKIKTLKREGTLIRKASSADKVQILSLETKVHELEGLNWSK</sequence>
<accession>A0A2N1M8I7</accession>
<name>A0A2N1M8I7_9GLOM</name>
<reference evidence="2 3" key="1">
    <citation type="submission" date="2016-04" db="EMBL/GenBank/DDBJ databases">
        <title>Genome analyses suggest a sexual origin of heterokaryosis in a supposedly ancient asexual fungus.</title>
        <authorList>
            <person name="Ropars J."/>
            <person name="Sedzielewska K."/>
            <person name="Noel J."/>
            <person name="Charron P."/>
            <person name="Farinelli L."/>
            <person name="Marton T."/>
            <person name="Kruger M."/>
            <person name="Pelin A."/>
            <person name="Brachmann A."/>
            <person name="Corradi N."/>
        </authorList>
    </citation>
    <scope>NUCLEOTIDE SEQUENCE [LARGE SCALE GENOMIC DNA]</scope>
    <source>
        <strain evidence="2 3">C2</strain>
    </source>
</reference>
<comment type="caution">
    <text evidence="2">The sequence shown here is derived from an EMBL/GenBank/DDBJ whole genome shotgun (WGS) entry which is preliminary data.</text>
</comment>
<reference evidence="2 3" key="2">
    <citation type="submission" date="2017-10" db="EMBL/GenBank/DDBJ databases">
        <title>Extensive intraspecific genome diversity in a model arbuscular mycorrhizal fungus.</title>
        <authorList>
            <person name="Chen E.C.H."/>
            <person name="Morin E."/>
            <person name="Baudet D."/>
            <person name="Noel J."/>
            <person name="Ndikumana S."/>
            <person name="Charron P."/>
            <person name="St-Onge C."/>
            <person name="Giorgi J."/>
            <person name="Grigoriev I.V."/>
            <person name="Roux C."/>
            <person name="Martin F.M."/>
            <person name="Corradi N."/>
        </authorList>
    </citation>
    <scope>NUCLEOTIDE SEQUENCE [LARGE SCALE GENOMIC DNA]</scope>
    <source>
        <strain evidence="2 3">C2</strain>
    </source>
</reference>
<evidence type="ECO:0000313" key="3">
    <source>
        <dbReference type="Proteomes" id="UP000233469"/>
    </source>
</evidence>
<dbReference type="AlphaFoldDB" id="A0A2N1M8I7"/>
<evidence type="ECO:0000256" key="1">
    <source>
        <dbReference type="SAM" id="Coils"/>
    </source>
</evidence>
<dbReference type="VEuPathDB" id="FungiDB:FUN_011055"/>
<evidence type="ECO:0000313" key="2">
    <source>
        <dbReference type="EMBL" id="PKK57941.1"/>
    </source>
</evidence>